<dbReference type="EMBL" id="JH159153">
    <property type="protein sequence ID" value="EGZ21366.1"/>
    <property type="molecule type" value="Genomic_DNA"/>
</dbReference>
<dbReference type="GeneID" id="20641695"/>
<proteinExistence type="predicted"/>
<organism evidence="1 2">
    <name type="scientific">Phytophthora sojae (strain P6497)</name>
    <name type="common">Soybean stem and root rot agent</name>
    <name type="synonym">Phytophthora megasperma f. sp. glycines</name>
    <dbReference type="NCBI Taxonomy" id="1094619"/>
    <lineage>
        <taxon>Eukaryota</taxon>
        <taxon>Sar</taxon>
        <taxon>Stramenopiles</taxon>
        <taxon>Oomycota</taxon>
        <taxon>Peronosporomycetes</taxon>
        <taxon>Peronosporales</taxon>
        <taxon>Peronosporaceae</taxon>
        <taxon>Phytophthora</taxon>
    </lineage>
</organism>
<protein>
    <submittedName>
        <fullName evidence="1">Uncharacterized protein</fullName>
    </submittedName>
</protein>
<name>G4ZC85_PHYSP</name>
<dbReference type="Proteomes" id="UP000002640">
    <property type="component" value="Unassembled WGS sequence"/>
</dbReference>
<dbReference type="InParanoid" id="G4ZC85"/>
<accession>G4ZC85</accession>
<evidence type="ECO:0000313" key="2">
    <source>
        <dbReference type="Proteomes" id="UP000002640"/>
    </source>
</evidence>
<reference evidence="1 2" key="1">
    <citation type="journal article" date="2006" name="Science">
        <title>Phytophthora genome sequences uncover evolutionary origins and mechanisms of pathogenesis.</title>
        <authorList>
            <person name="Tyler B.M."/>
            <person name="Tripathy S."/>
            <person name="Zhang X."/>
            <person name="Dehal P."/>
            <person name="Jiang R.H."/>
            <person name="Aerts A."/>
            <person name="Arredondo F.D."/>
            <person name="Baxter L."/>
            <person name="Bensasson D."/>
            <person name="Beynon J.L."/>
            <person name="Chapman J."/>
            <person name="Damasceno C.M."/>
            <person name="Dorrance A.E."/>
            <person name="Dou D."/>
            <person name="Dickerman A.W."/>
            <person name="Dubchak I.L."/>
            <person name="Garbelotto M."/>
            <person name="Gijzen M."/>
            <person name="Gordon S.G."/>
            <person name="Govers F."/>
            <person name="Grunwald N.J."/>
            <person name="Huang W."/>
            <person name="Ivors K.L."/>
            <person name="Jones R.W."/>
            <person name="Kamoun S."/>
            <person name="Krampis K."/>
            <person name="Lamour K.H."/>
            <person name="Lee M.K."/>
            <person name="McDonald W.H."/>
            <person name="Medina M."/>
            <person name="Meijer H.J."/>
            <person name="Nordberg E.K."/>
            <person name="Maclean D.J."/>
            <person name="Ospina-Giraldo M.D."/>
            <person name="Morris P.F."/>
            <person name="Phuntumart V."/>
            <person name="Putnam N.H."/>
            <person name="Rash S."/>
            <person name="Rose J.K."/>
            <person name="Sakihama Y."/>
            <person name="Salamov A.A."/>
            <person name="Savidor A."/>
            <person name="Scheuring C.F."/>
            <person name="Smith B.M."/>
            <person name="Sobral B.W."/>
            <person name="Terry A."/>
            <person name="Torto-Alalibo T.A."/>
            <person name="Win J."/>
            <person name="Xu Z."/>
            <person name="Zhang H."/>
            <person name="Grigoriev I.V."/>
            <person name="Rokhsar D.S."/>
            <person name="Boore J.L."/>
        </authorList>
    </citation>
    <scope>NUCLEOTIDE SEQUENCE [LARGE SCALE GENOMIC DNA]</scope>
    <source>
        <strain evidence="1 2">P6497</strain>
    </source>
</reference>
<keyword evidence="2" id="KW-1185">Reference proteome</keyword>
<dbReference type="STRING" id="1094619.G4ZC85"/>
<sequence>MASALSRSVTLVKFICSFSQDFGGYKKVMKNSDEHCVCPFQRGDTRGSSASQVYWTTAGPLASYFVSQSLSSGGSGTGALFLPKSEPSWQKKGFWKRIKLIEPLLEPIVETVAMLELATCCILMVYWQFIQLQRSSVCTEHISGILMAVQASILVSLQDKWFFVHTDTIGIPVFVDNDLTKTAKSIKKLAERIGTVETVAEKQQIAAEVDELYLKKCRWSAETRKAGGEVSPMTW</sequence>
<dbReference type="RefSeq" id="XP_009524083.1">
    <property type="nucleotide sequence ID" value="XM_009525788.1"/>
</dbReference>
<dbReference type="KEGG" id="psoj:PHYSODRAFT_299117"/>
<evidence type="ECO:0000313" key="1">
    <source>
        <dbReference type="EMBL" id="EGZ21366.1"/>
    </source>
</evidence>
<gene>
    <name evidence="1" type="ORF">PHYSODRAFT_299117</name>
</gene>
<dbReference type="AlphaFoldDB" id="G4ZC85"/>